<dbReference type="InterPro" id="IPR004556">
    <property type="entry name" value="HemK-like"/>
</dbReference>
<sequence length="261" mass="30335">MKVFEVVRIFRENGLPESEAYIVLKYLTGKPKEFFIAHPEYELKEVGLIDLINLRLKRYPLSYITREKGFFKRNFYVEEGVLIPRPETEMLVEITIDLIKKNKIRKIAEVGVGSGAIIISILLNTDCTGYATDISEKAIKVSKINAKRYGVEGRLKIVKGSYLEPFLRKWDEIELIVSNPPYVRLDATLDLEVGYEPKEALYGGKDGLDFYRNFLKMYDFSGKIVVMEIGHDQGEWFKRKGWEVIKDYSGQDRIVIKDFRR</sequence>
<dbReference type="InterPro" id="IPR050320">
    <property type="entry name" value="N5-glutamine_MTase"/>
</dbReference>
<evidence type="ECO:0000256" key="4">
    <source>
        <dbReference type="ARBA" id="ARBA00022691"/>
    </source>
</evidence>
<keyword evidence="3" id="KW-0808">Transferase</keyword>
<evidence type="ECO:0000256" key="1">
    <source>
        <dbReference type="ARBA" id="ARBA00012771"/>
    </source>
</evidence>
<keyword evidence="9" id="KW-1185">Reference proteome</keyword>
<dbReference type="CDD" id="cd02440">
    <property type="entry name" value="AdoMet_MTases"/>
    <property type="match status" value="1"/>
</dbReference>
<evidence type="ECO:0000256" key="5">
    <source>
        <dbReference type="ARBA" id="ARBA00048391"/>
    </source>
</evidence>
<evidence type="ECO:0000259" key="6">
    <source>
        <dbReference type="Pfam" id="PF05175"/>
    </source>
</evidence>
<dbReference type="PROSITE" id="PS00092">
    <property type="entry name" value="N6_MTASE"/>
    <property type="match status" value="1"/>
</dbReference>
<evidence type="ECO:0000259" key="7">
    <source>
        <dbReference type="Pfam" id="PF17827"/>
    </source>
</evidence>
<dbReference type="Proteomes" id="UP000185490">
    <property type="component" value="Chromosome"/>
</dbReference>
<dbReference type="InterPro" id="IPR007848">
    <property type="entry name" value="Small_mtfrase_dom"/>
</dbReference>
<dbReference type="SUPFAM" id="SSF53335">
    <property type="entry name" value="S-adenosyl-L-methionine-dependent methyltransferases"/>
    <property type="match status" value="1"/>
</dbReference>
<dbReference type="InterPro" id="IPR002052">
    <property type="entry name" value="DNA_methylase_N6_adenine_CS"/>
</dbReference>
<dbReference type="Gene3D" id="1.10.8.10">
    <property type="entry name" value="DNA helicase RuvA subunit, C-terminal domain"/>
    <property type="match status" value="1"/>
</dbReference>
<feature type="domain" description="Release factor glutamine methyltransferase N-terminal" evidence="7">
    <location>
        <begin position="9"/>
        <end position="65"/>
    </location>
</feature>
<dbReference type="NCBIfam" id="TIGR00536">
    <property type="entry name" value="hemK_fam"/>
    <property type="match status" value="1"/>
</dbReference>
<dbReference type="RefSeq" id="WP_012057627.1">
    <property type="nucleotide sequence ID" value="NZ_CP007389.1"/>
</dbReference>
<organism evidence="8 9">
    <name type="scientific">Thermosipho melanesiensis</name>
    <dbReference type="NCBI Taxonomy" id="46541"/>
    <lineage>
        <taxon>Bacteria</taxon>
        <taxon>Thermotogati</taxon>
        <taxon>Thermotogota</taxon>
        <taxon>Thermotogae</taxon>
        <taxon>Thermotogales</taxon>
        <taxon>Fervidobacteriaceae</taxon>
        <taxon>Thermosipho</taxon>
    </lineage>
</organism>
<keyword evidence="2 8" id="KW-0489">Methyltransferase</keyword>
<reference evidence="8 9" key="1">
    <citation type="submission" date="2014-02" db="EMBL/GenBank/DDBJ databases">
        <title>Diversity of Thermotogales isolates from hydrothermal vents.</title>
        <authorList>
            <person name="Haverkamp T.H.A."/>
            <person name="Lossouarn J."/>
            <person name="Geslin C."/>
            <person name="Nesbo C.L."/>
        </authorList>
    </citation>
    <scope>NUCLEOTIDE SEQUENCE [LARGE SCALE GENOMIC DNA]</scope>
    <source>
        <strain evidence="8 9">431</strain>
    </source>
</reference>
<dbReference type="PANTHER" id="PTHR18895">
    <property type="entry name" value="HEMK METHYLTRANSFERASE"/>
    <property type="match status" value="1"/>
</dbReference>
<dbReference type="EMBL" id="CP007389">
    <property type="protein sequence ID" value="APT74349.1"/>
    <property type="molecule type" value="Genomic_DNA"/>
</dbReference>
<dbReference type="InterPro" id="IPR040758">
    <property type="entry name" value="PrmC_N"/>
</dbReference>
<protein>
    <recommendedName>
        <fullName evidence="1">peptide chain release factor N(5)-glutamine methyltransferase</fullName>
        <ecNumber evidence="1">2.1.1.297</ecNumber>
    </recommendedName>
</protein>
<dbReference type="GO" id="GO:0032259">
    <property type="term" value="P:methylation"/>
    <property type="evidence" value="ECO:0007669"/>
    <property type="project" value="UniProtKB-KW"/>
</dbReference>
<dbReference type="PANTHER" id="PTHR18895:SF74">
    <property type="entry name" value="MTRF1L RELEASE FACTOR GLUTAMINE METHYLTRANSFERASE"/>
    <property type="match status" value="1"/>
</dbReference>
<evidence type="ECO:0000313" key="8">
    <source>
        <dbReference type="EMBL" id="APT74349.1"/>
    </source>
</evidence>
<dbReference type="Pfam" id="PF17827">
    <property type="entry name" value="PrmC_N"/>
    <property type="match status" value="1"/>
</dbReference>
<evidence type="ECO:0000256" key="3">
    <source>
        <dbReference type="ARBA" id="ARBA00022679"/>
    </source>
</evidence>
<gene>
    <name evidence="8" type="ORF">BW47_07525</name>
</gene>
<evidence type="ECO:0000313" key="9">
    <source>
        <dbReference type="Proteomes" id="UP000185490"/>
    </source>
</evidence>
<dbReference type="InterPro" id="IPR029063">
    <property type="entry name" value="SAM-dependent_MTases_sf"/>
</dbReference>
<accession>A0ABN4UYB7</accession>
<dbReference type="EC" id="2.1.1.297" evidence="1"/>
<dbReference type="Gene3D" id="3.40.50.150">
    <property type="entry name" value="Vaccinia Virus protein VP39"/>
    <property type="match status" value="1"/>
</dbReference>
<evidence type="ECO:0000256" key="2">
    <source>
        <dbReference type="ARBA" id="ARBA00022603"/>
    </source>
</evidence>
<dbReference type="NCBIfam" id="TIGR03534">
    <property type="entry name" value="RF_mod_PrmC"/>
    <property type="match status" value="1"/>
</dbReference>
<name>A0ABN4UYB7_9BACT</name>
<feature type="domain" description="Methyltransferase small" evidence="6">
    <location>
        <begin position="96"/>
        <end position="184"/>
    </location>
</feature>
<comment type="catalytic activity">
    <reaction evidence="5">
        <text>L-glutaminyl-[peptide chain release factor] + S-adenosyl-L-methionine = N(5)-methyl-L-glutaminyl-[peptide chain release factor] + S-adenosyl-L-homocysteine + H(+)</text>
        <dbReference type="Rhea" id="RHEA:42896"/>
        <dbReference type="Rhea" id="RHEA-COMP:10271"/>
        <dbReference type="Rhea" id="RHEA-COMP:10272"/>
        <dbReference type="ChEBI" id="CHEBI:15378"/>
        <dbReference type="ChEBI" id="CHEBI:30011"/>
        <dbReference type="ChEBI" id="CHEBI:57856"/>
        <dbReference type="ChEBI" id="CHEBI:59789"/>
        <dbReference type="ChEBI" id="CHEBI:61891"/>
        <dbReference type="EC" id="2.1.1.297"/>
    </reaction>
</comment>
<proteinExistence type="predicted"/>
<dbReference type="GO" id="GO:0008168">
    <property type="term" value="F:methyltransferase activity"/>
    <property type="evidence" value="ECO:0007669"/>
    <property type="project" value="UniProtKB-KW"/>
</dbReference>
<dbReference type="Pfam" id="PF05175">
    <property type="entry name" value="MTS"/>
    <property type="match status" value="1"/>
</dbReference>
<keyword evidence="4" id="KW-0949">S-adenosyl-L-methionine</keyword>
<dbReference type="InterPro" id="IPR019874">
    <property type="entry name" value="RF_methyltr_PrmC"/>
</dbReference>